<dbReference type="RefSeq" id="WP_160196099.1">
    <property type="nucleotide sequence ID" value="NZ_QXXA01000003.1"/>
</dbReference>
<keyword evidence="3" id="KW-1185">Reference proteome</keyword>
<reference evidence="2 3" key="1">
    <citation type="submission" date="2018-08" db="EMBL/GenBank/DDBJ databases">
        <title>Murine metabolic-syndrome-specific gut microbial biobank.</title>
        <authorList>
            <person name="Liu C."/>
        </authorList>
    </citation>
    <scope>NUCLEOTIDE SEQUENCE [LARGE SCALE GENOMIC DNA]</scope>
    <source>
        <strain evidence="2 3">583</strain>
    </source>
</reference>
<dbReference type="InterPro" id="IPR000182">
    <property type="entry name" value="GNAT_dom"/>
</dbReference>
<dbReference type="CDD" id="cd04301">
    <property type="entry name" value="NAT_SF"/>
    <property type="match status" value="1"/>
</dbReference>
<comment type="caution">
    <text evidence="2">The sequence shown here is derived from an EMBL/GenBank/DDBJ whole genome shotgun (WGS) entry which is preliminary data.</text>
</comment>
<gene>
    <name evidence="2" type="ORF">D3Z33_01850</name>
</gene>
<accession>A0A845QST6</accession>
<dbReference type="AlphaFoldDB" id="A0A845QST6"/>
<dbReference type="Pfam" id="PF00583">
    <property type="entry name" value="Acetyltransf_1"/>
    <property type="match status" value="1"/>
</dbReference>
<dbReference type="Proteomes" id="UP000467132">
    <property type="component" value="Unassembled WGS sequence"/>
</dbReference>
<dbReference type="PANTHER" id="PTHR43415">
    <property type="entry name" value="SPERMIDINE N(1)-ACETYLTRANSFERASE"/>
    <property type="match status" value="1"/>
</dbReference>
<dbReference type="Gene3D" id="3.40.630.30">
    <property type="match status" value="1"/>
</dbReference>
<feature type="domain" description="N-acetyltransferase" evidence="1">
    <location>
        <begin position="16"/>
        <end position="181"/>
    </location>
</feature>
<keyword evidence="2" id="KW-0808">Transferase</keyword>
<evidence type="ECO:0000313" key="2">
    <source>
        <dbReference type="EMBL" id="NBI05595.1"/>
    </source>
</evidence>
<proteinExistence type="predicted"/>
<sequence length="181" mass="20843">MAIIDSKNYIINGNKIEIRNAVTSDADQMVELLKKLASETKFMMREPDEINTEVKDQEKKIENLLQSDKGLLLVALVDNQIVGFLAISSRNLKRIKHIGSFVIGVEKKYWGTGIAKYFMEEMLNWSQSIGLRRLELDVVEENIRGIELYKKYGFKVEGRKIDDHYIGNNQYLNTIVMGKII</sequence>
<dbReference type="GO" id="GO:0016747">
    <property type="term" value="F:acyltransferase activity, transferring groups other than amino-acyl groups"/>
    <property type="evidence" value="ECO:0007669"/>
    <property type="project" value="InterPro"/>
</dbReference>
<evidence type="ECO:0000259" key="1">
    <source>
        <dbReference type="PROSITE" id="PS51186"/>
    </source>
</evidence>
<dbReference type="SUPFAM" id="SSF55729">
    <property type="entry name" value="Acyl-CoA N-acyltransferases (Nat)"/>
    <property type="match status" value="1"/>
</dbReference>
<protein>
    <submittedName>
        <fullName evidence="2">GNAT family N-acetyltransferase</fullName>
    </submittedName>
</protein>
<dbReference type="PANTHER" id="PTHR43415:SF3">
    <property type="entry name" value="GNAT-FAMILY ACETYLTRANSFERASE"/>
    <property type="match status" value="1"/>
</dbReference>
<organism evidence="2 3">
    <name type="scientific">Senegalia massiliensis</name>
    <dbReference type="NCBI Taxonomy" id="1720316"/>
    <lineage>
        <taxon>Bacteria</taxon>
        <taxon>Bacillati</taxon>
        <taxon>Bacillota</taxon>
        <taxon>Clostridia</taxon>
        <taxon>Eubacteriales</taxon>
        <taxon>Clostridiaceae</taxon>
        <taxon>Senegalia</taxon>
    </lineage>
</organism>
<name>A0A845QST6_9CLOT</name>
<dbReference type="PROSITE" id="PS51186">
    <property type="entry name" value="GNAT"/>
    <property type="match status" value="1"/>
</dbReference>
<evidence type="ECO:0000313" key="3">
    <source>
        <dbReference type="Proteomes" id="UP000467132"/>
    </source>
</evidence>
<dbReference type="InterPro" id="IPR016181">
    <property type="entry name" value="Acyl_CoA_acyltransferase"/>
</dbReference>
<dbReference type="OrthoDB" id="948250at2"/>
<dbReference type="EMBL" id="QXXA01000003">
    <property type="protein sequence ID" value="NBI05595.1"/>
    <property type="molecule type" value="Genomic_DNA"/>
</dbReference>